<dbReference type="EC" id="4.2.2.2" evidence="5 10"/>
<evidence type="ECO:0000256" key="6">
    <source>
        <dbReference type="ARBA" id="ARBA00022525"/>
    </source>
</evidence>
<feature type="chain" id="PRO_5039750641" description="Pectate lyase" evidence="10">
    <location>
        <begin position="26"/>
        <end position="226"/>
    </location>
</feature>
<dbReference type="Pfam" id="PF03211">
    <property type="entry name" value="Pectate_lyase"/>
    <property type="match status" value="1"/>
</dbReference>
<dbReference type="GO" id="GO:0030570">
    <property type="term" value="F:pectate lyase activity"/>
    <property type="evidence" value="ECO:0007669"/>
    <property type="project" value="UniProtKB-UniRule"/>
</dbReference>
<name>A0A1E3L214_9BACL</name>
<sequence length="226" mass="23903">MKKWLTTALAATLLASVVTIVPTTAVPTTTVEAAGVQNTTIIVKAGEVYDGKGARFIAGSALGDGSQKEGQKPIFRVENGGTLKNVVLGYPAADGVHTYGNATLENIVWEDIGEDAMTIKESGTVTLKGGSATNGDDKMFQINAASTFKVSNFKGSKAGKFIRQLGGSTFKVNVTIDNCDISDMKEAIFRTDSSTSTVKMTNTRYHNVGTKFIGVKNITESGNTQY</sequence>
<evidence type="ECO:0000256" key="5">
    <source>
        <dbReference type="ARBA" id="ARBA00012272"/>
    </source>
</evidence>
<evidence type="ECO:0000256" key="7">
    <source>
        <dbReference type="ARBA" id="ARBA00022729"/>
    </source>
</evidence>
<gene>
    <name evidence="11" type="primary">pelC</name>
    <name evidence="11" type="ORF">PTI45_02865</name>
</gene>
<comment type="function">
    <text evidence="10">Catalyzes the depolymerization of both polygalacturonate and pectins of methyl esterification degree from 22 to 89%, with an endo mode of action. In contrast to the majority of pectate lyases, displays high activity on highly methylated pectins.</text>
</comment>
<keyword evidence="8 10" id="KW-0106">Calcium</keyword>
<keyword evidence="7 10" id="KW-0732">Signal</keyword>
<dbReference type="PATRIC" id="fig|1886670.3.peg.2915"/>
<feature type="signal peptide" evidence="10">
    <location>
        <begin position="1"/>
        <end position="25"/>
    </location>
</feature>
<dbReference type="Proteomes" id="UP000094578">
    <property type="component" value="Unassembled WGS sequence"/>
</dbReference>
<evidence type="ECO:0000256" key="9">
    <source>
        <dbReference type="ARBA" id="ARBA00023239"/>
    </source>
</evidence>
<dbReference type="STRING" id="1886670.PTI45_02865"/>
<dbReference type="SUPFAM" id="SSF51126">
    <property type="entry name" value="Pectin lyase-like"/>
    <property type="match status" value="1"/>
</dbReference>
<protein>
    <recommendedName>
        <fullName evidence="5 10">Pectate lyase</fullName>
        <ecNumber evidence="5 10">4.2.2.2</ecNumber>
    </recommendedName>
</protein>
<dbReference type="Gene3D" id="2.160.20.10">
    <property type="entry name" value="Single-stranded right-handed beta-helix, Pectin lyase-like"/>
    <property type="match status" value="1"/>
</dbReference>
<proteinExistence type="inferred from homology"/>
<dbReference type="GO" id="GO:0005576">
    <property type="term" value="C:extracellular region"/>
    <property type="evidence" value="ECO:0007669"/>
    <property type="project" value="UniProtKB-SubCell"/>
</dbReference>
<evidence type="ECO:0000313" key="12">
    <source>
        <dbReference type="Proteomes" id="UP000094578"/>
    </source>
</evidence>
<dbReference type="RefSeq" id="WP_069328277.1">
    <property type="nucleotide sequence ID" value="NZ_MDER01000047.1"/>
</dbReference>
<dbReference type="EMBL" id="MDER01000047">
    <property type="protein sequence ID" value="ODP27693.1"/>
    <property type="molecule type" value="Genomic_DNA"/>
</dbReference>
<dbReference type="AlphaFoldDB" id="A0A1E3L214"/>
<evidence type="ECO:0000256" key="10">
    <source>
        <dbReference type="RuleBase" id="RU367009"/>
    </source>
</evidence>
<evidence type="ECO:0000256" key="4">
    <source>
        <dbReference type="ARBA" id="ARBA00006463"/>
    </source>
</evidence>
<dbReference type="PANTHER" id="PTHR33407:SF9">
    <property type="entry name" value="PECTATE LYASE F-RELATED"/>
    <property type="match status" value="1"/>
</dbReference>
<reference evidence="11 12" key="1">
    <citation type="submission" date="2016-08" db="EMBL/GenBank/DDBJ databases">
        <title>Genome sequencing of Paenibacillus sp. TI45-13ar, isolated from Korean traditional nuruk.</title>
        <authorList>
            <person name="Kim S.-J."/>
        </authorList>
    </citation>
    <scope>NUCLEOTIDE SEQUENCE [LARGE SCALE GENOMIC DNA]</scope>
    <source>
        <strain evidence="11 12">TI45-13ar</strain>
    </source>
</reference>
<evidence type="ECO:0000256" key="2">
    <source>
        <dbReference type="ARBA" id="ARBA00001913"/>
    </source>
</evidence>
<comment type="similarity">
    <text evidence="4 10">Belongs to the polysaccharide lyase 3 family.</text>
</comment>
<dbReference type="InterPro" id="IPR004898">
    <property type="entry name" value="Pectate_lyase_PlyH/PlyE-like"/>
</dbReference>
<evidence type="ECO:0000256" key="8">
    <source>
        <dbReference type="ARBA" id="ARBA00022837"/>
    </source>
</evidence>
<dbReference type="InterPro" id="IPR012334">
    <property type="entry name" value="Pectin_lyas_fold"/>
</dbReference>
<dbReference type="InterPro" id="IPR011050">
    <property type="entry name" value="Pectin_lyase_fold/virulence"/>
</dbReference>
<evidence type="ECO:0000313" key="11">
    <source>
        <dbReference type="EMBL" id="ODP27693.1"/>
    </source>
</evidence>
<keyword evidence="6 10" id="KW-0964">Secreted</keyword>
<organism evidence="11 12">
    <name type="scientific">Paenibacillus nuruki</name>
    <dbReference type="NCBI Taxonomy" id="1886670"/>
    <lineage>
        <taxon>Bacteria</taxon>
        <taxon>Bacillati</taxon>
        <taxon>Bacillota</taxon>
        <taxon>Bacilli</taxon>
        <taxon>Bacillales</taxon>
        <taxon>Paenibacillaceae</taxon>
        <taxon>Paenibacillus</taxon>
    </lineage>
</organism>
<evidence type="ECO:0000256" key="3">
    <source>
        <dbReference type="ARBA" id="ARBA00004613"/>
    </source>
</evidence>
<evidence type="ECO:0000256" key="1">
    <source>
        <dbReference type="ARBA" id="ARBA00000695"/>
    </source>
</evidence>
<comment type="caution">
    <text evidence="11">The sequence shown here is derived from an EMBL/GenBank/DDBJ whole genome shotgun (WGS) entry which is preliminary data.</text>
</comment>
<dbReference type="PANTHER" id="PTHR33407">
    <property type="entry name" value="PECTATE LYASE F-RELATED"/>
    <property type="match status" value="1"/>
</dbReference>
<comment type="subcellular location">
    <subcellularLocation>
        <location evidence="3 10">Secreted</location>
    </subcellularLocation>
</comment>
<comment type="catalytic activity">
    <reaction evidence="1 10">
        <text>Eliminative cleavage of (1-&gt;4)-alpha-D-galacturonan to give oligosaccharides with 4-deoxy-alpha-D-galact-4-enuronosyl groups at their non-reducing ends.</text>
        <dbReference type="EC" id="4.2.2.2"/>
    </reaction>
</comment>
<comment type="cofactor">
    <cofactor evidence="2 10">
        <name>Ca(2+)</name>
        <dbReference type="ChEBI" id="CHEBI:29108"/>
    </cofactor>
</comment>
<keyword evidence="12" id="KW-1185">Reference proteome</keyword>
<keyword evidence="9 10" id="KW-0456">Lyase</keyword>
<accession>A0A1E3L214</accession>